<accession>A0A9Q9DBR8</accession>
<organism evidence="1 2">
    <name type="scientific">Ensifer adhaerens</name>
    <name type="common">Sinorhizobium morelense</name>
    <dbReference type="NCBI Taxonomy" id="106592"/>
    <lineage>
        <taxon>Bacteria</taxon>
        <taxon>Pseudomonadati</taxon>
        <taxon>Pseudomonadota</taxon>
        <taxon>Alphaproteobacteria</taxon>
        <taxon>Hyphomicrobiales</taxon>
        <taxon>Rhizobiaceae</taxon>
        <taxon>Sinorhizobium/Ensifer group</taxon>
        <taxon>Ensifer</taxon>
    </lineage>
</organism>
<evidence type="ECO:0000313" key="2">
    <source>
        <dbReference type="Proteomes" id="UP001055460"/>
    </source>
</evidence>
<dbReference type="AlphaFoldDB" id="A0A9Q9DBR8"/>
<protein>
    <submittedName>
        <fullName evidence="1">Uncharacterized protein</fullName>
    </submittedName>
</protein>
<dbReference type="Gene3D" id="1.10.1740.10">
    <property type="match status" value="1"/>
</dbReference>
<dbReference type="EMBL" id="CP098808">
    <property type="protein sequence ID" value="USJ25660.1"/>
    <property type="molecule type" value="Genomic_DNA"/>
</dbReference>
<dbReference type="Proteomes" id="UP001055460">
    <property type="component" value="Plasmid pA"/>
</dbReference>
<sequence>MEEDCGMFNQTRSGYILPDDFNIVSTVFKKVVAARNIDRHSDEAECLARQALSLFMNGNRDAWELECRLRDSCRSMVNFSGGAGSTEVIDLLPELSAWARNLTVSPEAATALTEQTLEYAIDHMSEFLETSDIRGWLVRSMVELRLGRGRRSRSGKPRGGSDGL</sequence>
<name>A0A9Q9DBR8_ENSAD</name>
<gene>
    <name evidence="1" type="ORF">NE863_24630</name>
</gene>
<dbReference type="RefSeq" id="WP_162728861.1">
    <property type="nucleotide sequence ID" value="NZ_CP098808.1"/>
</dbReference>
<keyword evidence="1" id="KW-0614">Plasmid</keyword>
<evidence type="ECO:0000313" key="1">
    <source>
        <dbReference type="EMBL" id="USJ25660.1"/>
    </source>
</evidence>
<proteinExistence type="predicted"/>
<reference evidence="1" key="1">
    <citation type="submission" date="2022-06" db="EMBL/GenBank/DDBJ databases">
        <title>Physiological and biochemical characterization and genomic elucidation of a strain of the genus Ensifer adhaerens M8 that combines arsenic oxidation and chromium reduction.</title>
        <authorList>
            <person name="Li X."/>
            <person name="Yu c."/>
        </authorList>
    </citation>
    <scope>NUCLEOTIDE SEQUENCE</scope>
    <source>
        <strain evidence="1">M8</strain>
        <plasmid evidence="1">pA</plasmid>
    </source>
</reference>
<geneLocation type="plasmid" evidence="1 2">
    <name>pA</name>
</geneLocation>